<protein>
    <submittedName>
        <fullName evidence="3">Uncharacterized protein</fullName>
    </submittedName>
</protein>
<keyword evidence="2" id="KW-1133">Transmembrane helix</keyword>
<evidence type="ECO:0000313" key="3">
    <source>
        <dbReference type="EMBL" id="RZU71751.1"/>
    </source>
</evidence>
<proteinExistence type="predicted"/>
<dbReference type="AlphaFoldDB" id="A0A4Q8B477"/>
<feature type="transmembrane region" description="Helical" evidence="2">
    <location>
        <begin position="43"/>
        <end position="65"/>
    </location>
</feature>
<feature type="compositionally biased region" description="Low complexity" evidence="1">
    <location>
        <begin position="95"/>
        <end position="108"/>
    </location>
</feature>
<dbReference type="RefSeq" id="WP_130329015.1">
    <property type="nucleotide sequence ID" value="NZ_SHLD01000001.1"/>
</dbReference>
<evidence type="ECO:0000256" key="1">
    <source>
        <dbReference type="SAM" id="MobiDB-lite"/>
    </source>
</evidence>
<dbReference type="SUPFAM" id="SSF51679">
    <property type="entry name" value="Bacterial luciferase-like"/>
    <property type="match status" value="1"/>
</dbReference>
<organism evidence="3 4">
    <name type="scientific">Micromonospora kangleipakensis</name>
    <dbReference type="NCBI Taxonomy" id="1077942"/>
    <lineage>
        <taxon>Bacteria</taxon>
        <taxon>Bacillati</taxon>
        <taxon>Actinomycetota</taxon>
        <taxon>Actinomycetes</taxon>
        <taxon>Micromonosporales</taxon>
        <taxon>Micromonosporaceae</taxon>
        <taxon>Micromonospora</taxon>
    </lineage>
</organism>
<feature type="region of interest" description="Disordered" evidence="1">
    <location>
        <begin position="66"/>
        <end position="113"/>
    </location>
</feature>
<dbReference type="InterPro" id="IPR036661">
    <property type="entry name" value="Luciferase-like_sf"/>
</dbReference>
<keyword evidence="2" id="KW-0472">Membrane</keyword>
<feature type="compositionally biased region" description="Pro residues" evidence="1">
    <location>
        <begin position="82"/>
        <end position="94"/>
    </location>
</feature>
<keyword evidence="2" id="KW-0812">Transmembrane</keyword>
<dbReference type="GO" id="GO:0016705">
    <property type="term" value="F:oxidoreductase activity, acting on paired donors, with incorporation or reduction of molecular oxygen"/>
    <property type="evidence" value="ECO:0007669"/>
    <property type="project" value="InterPro"/>
</dbReference>
<comment type="caution">
    <text evidence="3">The sequence shown here is derived from an EMBL/GenBank/DDBJ whole genome shotgun (WGS) entry which is preliminary data.</text>
</comment>
<dbReference type="OrthoDB" id="3403968at2"/>
<name>A0A4Q8B477_9ACTN</name>
<dbReference type="EMBL" id="SHLD01000001">
    <property type="protein sequence ID" value="RZU71751.1"/>
    <property type="molecule type" value="Genomic_DNA"/>
</dbReference>
<sequence length="401" mass="42357">MSEPEDVLLDGAFAAYRQTLLAAVDPAGPNAARGTVRRRRRRAAGLVAAATVLAVAAPVAGWAALGRGSRPPAPPAQTGSPTPSPSPTPTPTFSPAPSAAPSGTPAAPNGRISRTELLGTPVDLPAWPPVAPATCRTEPVRLLPASTRESRPALLDLRYGDVDRDGAAETVALIGCLFGDVVAKQLVVFDRDSAGQISTLGGVIRTHDGFDDITETAVRTDGTVRVRVADVQACCGDPVRRQWRGYRWDRGRFVQVEGPTVMPPPPTTSPPGPRVTLTAETLLYGARQADGWRVASMAVEIGATGAAVEYPLVSFPRNDRDEAYTELWEYCVAVIEGSTTTTCVTEPLAAGERRWTLFPFRSKADGPNGEGTIRLDVGADRNGTVVPGTGRSATFEVRFEN</sequence>
<evidence type="ECO:0000313" key="4">
    <source>
        <dbReference type="Proteomes" id="UP000294114"/>
    </source>
</evidence>
<keyword evidence="4" id="KW-1185">Reference proteome</keyword>
<dbReference type="Proteomes" id="UP000294114">
    <property type="component" value="Unassembled WGS sequence"/>
</dbReference>
<reference evidence="3 4" key="1">
    <citation type="submission" date="2019-02" db="EMBL/GenBank/DDBJ databases">
        <title>Sequencing the genomes of 1000 actinobacteria strains.</title>
        <authorList>
            <person name="Klenk H.-P."/>
        </authorList>
    </citation>
    <scope>NUCLEOTIDE SEQUENCE [LARGE SCALE GENOMIC DNA]</scope>
    <source>
        <strain evidence="3 4">DSM 45612</strain>
    </source>
</reference>
<gene>
    <name evidence="3" type="ORF">EV384_0084</name>
</gene>
<accession>A0A4Q8B477</accession>
<evidence type="ECO:0000256" key="2">
    <source>
        <dbReference type="SAM" id="Phobius"/>
    </source>
</evidence>